<sequence length="476" mass="51157">MQKVLAPEVVETGRFGRGERSEERQLPDAPPLRKLLGPSVILVGVGVASGEYILFPYIASQAGLVFLWAAIVGVAVQFFINMEIERYTLATGETAIGAFKRLWRPWGGVLAAGAILATMWPGWATSAATVFTFAVGGGDPNLIAIGILFVIGVILTASPVVYTTVEKLQFIKVGAILAFMVIAIFAAIKATAWEDSTAVVTSFGTFPGEIQLAILVGALAAAGAGGANNLVQSNWIRDKGFGMGKYVPRIVSPITGQEEAAPEAERLSFPTDEANMSRWRAWWKAANTEQFVSFACVATVTICVFSLLAYSTVFQNPDLPDSSGFDFISLEASVLDGAVGNWFGTMFLAVGALSLFAAALGIVDYVSRLVADVLHTRESKWSESRLYFTVVWTMIVFGSAILLFGFDQPLVLLTISTVMGGAIMTVYTILLLITNRRFLPKEIRLGGYRRVILALSVLLLGTCTIIVAINEAKKLV</sequence>
<proteinExistence type="predicted"/>
<reference evidence="2" key="1">
    <citation type="submission" date="2022-10" db="EMBL/GenBank/DDBJ databases">
        <title>The WGS of Solirubrobacter sp. CPCC 204708.</title>
        <authorList>
            <person name="Jiang Z."/>
        </authorList>
    </citation>
    <scope>NUCLEOTIDE SEQUENCE</scope>
    <source>
        <strain evidence="2">CPCC 204708</strain>
    </source>
</reference>
<keyword evidence="1" id="KW-0812">Transmembrane</keyword>
<feature type="transmembrane region" description="Helical" evidence="1">
    <location>
        <begin position="61"/>
        <end position="81"/>
    </location>
</feature>
<feature type="transmembrane region" description="Helical" evidence="1">
    <location>
        <begin position="291"/>
        <end position="313"/>
    </location>
</feature>
<dbReference type="NCBIfam" id="NF037982">
    <property type="entry name" value="Nramp_1"/>
    <property type="match status" value="1"/>
</dbReference>
<dbReference type="Proteomes" id="UP001147700">
    <property type="component" value="Unassembled WGS sequence"/>
</dbReference>
<feature type="transmembrane region" description="Helical" evidence="1">
    <location>
        <begin position="342"/>
        <end position="366"/>
    </location>
</feature>
<feature type="transmembrane region" description="Helical" evidence="1">
    <location>
        <begin position="410"/>
        <end position="430"/>
    </location>
</feature>
<comment type="caution">
    <text evidence="2">The sequence shown here is derived from an EMBL/GenBank/DDBJ whole genome shotgun (WGS) entry which is preliminary data.</text>
</comment>
<feature type="transmembrane region" description="Helical" evidence="1">
    <location>
        <begin position="451"/>
        <end position="469"/>
    </location>
</feature>
<evidence type="ECO:0000313" key="2">
    <source>
        <dbReference type="EMBL" id="MDA0141592.1"/>
    </source>
</evidence>
<feature type="transmembrane region" description="Helical" evidence="1">
    <location>
        <begin position="210"/>
        <end position="231"/>
    </location>
</feature>
<feature type="transmembrane region" description="Helical" evidence="1">
    <location>
        <begin position="102"/>
        <end position="123"/>
    </location>
</feature>
<feature type="transmembrane region" description="Helical" evidence="1">
    <location>
        <begin position="386"/>
        <end position="404"/>
    </location>
</feature>
<name>A0ABT4RSN9_9ACTN</name>
<feature type="transmembrane region" description="Helical" evidence="1">
    <location>
        <begin position="143"/>
        <end position="163"/>
    </location>
</feature>
<keyword evidence="1" id="KW-0472">Membrane</keyword>
<evidence type="ECO:0000313" key="3">
    <source>
        <dbReference type="Proteomes" id="UP001147700"/>
    </source>
</evidence>
<dbReference type="EMBL" id="JAPCID010000060">
    <property type="protein sequence ID" value="MDA0141592.1"/>
    <property type="molecule type" value="Genomic_DNA"/>
</dbReference>
<organism evidence="2 3">
    <name type="scientific">Solirubrobacter deserti</name>
    <dbReference type="NCBI Taxonomy" id="2282478"/>
    <lineage>
        <taxon>Bacteria</taxon>
        <taxon>Bacillati</taxon>
        <taxon>Actinomycetota</taxon>
        <taxon>Thermoleophilia</taxon>
        <taxon>Solirubrobacterales</taxon>
        <taxon>Solirubrobacteraceae</taxon>
        <taxon>Solirubrobacter</taxon>
    </lineage>
</organism>
<protein>
    <submittedName>
        <fullName evidence="2">Nramp family divalent metal transporter</fullName>
    </submittedName>
</protein>
<dbReference type="RefSeq" id="WP_202953535.1">
    <property type="nucleotide sequence ID" value="NZ_JAPCID010000060.1"/>
</dbReference>
<gene>
    <name evidence="2" type="ORF">OJ962_29130</name>
</gene>
<keyword evidence="1" id="KW-1133">Transmembrane helix</keyword>
<feature type="transmembrane region" description="Helical" evidence="1">
    <location>
        <begin position="170"/>
        <end position="190"/>
    </location>
</feature>
<accession>A0ABT4RSN9</accession>
<evidence type="ECO:0000256" key="1">
    <source>
        <dbReference type="SAM" id="Phobius"/>
    </source>
</evidence>
<keyword evidence="3" id="KW-1185">Reference proteome</keyword>